<proteinExistence type="predicted"/>
<protein>
    <submittedName>
        <fullName evidence="1 3">Uncharacterized protein</fullName>
    </submittedName>
</protein>
<keyword evidence="2" id="KW-1185">Reference proteome</keyword>
<organism evidence="3">
    <name type="scientific">Schistosoma curassoni</name>
    <dbReference type="NCBI Taxonomy" id="6186"/>
    <lineage>
        <taxon>Eukaryota</taxon>
        <taxon>Metazoa</taxon>
        <taxon>Spiralia</taxon>
        <taxon>Lophotrochozoa</taxon>
        <taxon>Platyhelminthes</taxon>
        <taxon>Trematoda</taxon>
        <taxon>Digenea</taxon>
        <taxon>Strigeidida</taxon>
        <taxon>Schistosomatoidea</taxon>
        <taxon>Schistosomatidae</taxon>
        <taxon>Schistosoma</taxon>
    </lineage>
</organism>
<dbReference type="WBParaSite" id="SCUD_0001193801-mRNA-1">
    <property type="protein sequence ID" value="SCUD_0001193801-mRNA-1"/>
    <property type="gene ID" value="SCUD_0001193801"/>
</dbReference>
<reference evidence="1 2" key="2">
    <citation type="submission" date="2018-11" db="EMBL/GenBank/DDBJ databases">
        <authorList>
            <consortium name="Pathogen Informatics"/>
        </authorList>
    </citation>
    <scope>NUCLEOTIDE SEQUENCE [LARGE SCALE GENOMIC DNA]</scope>
    <source>
        <strain evidence="1">Dakar</strain>
        <strain evidence="2">Dakar, Senegal</strain>
    </source>
</reference>
<dbReference type="AlphaFoldDB" id="A0A183KAA5"/>
<name>A0A183KAA5_9TREM</name>
<dbReference type="EMBL" id="UZAK01034753">
    <property type="protein sequence ID" value="VDP46705.1"/>
    <property type="molecule type" value="Genomic_DNA"/>
</dbReference>
<accession>A0A183KAA5</accession>
<evidence type="ECO:0000313" key="1">
    <source>
        <dbReference type="EMBL" id="VDP46705.1"/>
    </source>
</evidence>
<gene>
    <name evidence="1" type="ORF">SCUD_LOCUS11938</name>
</gene>
<reference evidence="3" key="1">
    <citation type="submission" date="2016-06" db="UniProtKB">
        <authorList>
            <consortium name="WormBaseParasite"/>
        </authorList>
    </citation>
    <scope>IDENTIFICATION</scope>
</reference>
<evidence type="ECO:0000313" key="3">
    <source>
        <dbReference type="WBParaSite" id="SCUD_0001193801-mRNA-1"/>
    </source>
</evidence>
<dbReference type="Proteomes" id="UP000279833">
    <property type="component" value="Unassembled WGS sequence"/>
</dbReference>
<sequence length="44" mass="5513">MEFKTTFNQYQSENLPMRTSRQFYCMELKLGELQQPQSRRYKYI</sequence>
<evidence type="ECO:0000313" key="2">
    <source>
        <dbReference type="Proteomes" id="UP000279833"/>
    </source>
</evidence>